<protein>
    <recommendedName>
        <fullName evidence="6">Apyrase</fullName>
    </recommendedName>
</protein>
<evidence type="ECO:0000256" key="1">
    <source>
        <dbReference type="ARBA" id="ARBA00009283"/>
    </source>
</evidence>
<dbReference type="InterPro" id="IPR000407">
    <property type="entry name" value="GDA1_CD39_NTPase"/>
</dbReference>
<evidence type="ECO:0000256" key="3">
    <source>
        <dbReference type="SAM" id="MobiDB-lite"/>
    </source>
</evidence>
<dbReference type="Proteomes" id="UP000054498">
    <property type="component" value="Unassembled WGS sequence"/>
</dbReference>
<name>A0A0D2KR07_9CHLO</name>
<evidence type="ECO:0008006" key="6">
    <source>
        <dbReference type="Google" id="ProtNLM"/>
    </source>
</evidence>
<keyword evidence="2" id="KW-0378">Hydrolase</keyword>
<dbReference type="OrthoDB" id="6372431at2759"/>
<organism evidence="4 5">
    <name type="scientific">Monoraphidium neglectum</name>
    <dbReference type="NCBI Taxonomy" id="145388"/>
    <lineage>
        <taxon>Eukaryota</taxon>
        <taxon>Viridiplantae</taxon>
        <taxon>Chlorophyta</taxon>
        <taxon>core chlorophytes</taxon>
        <taxon>Chlorophyceae</taxon>
        <taxon>CS clade</taxon>
        <taxon>Sphaeropleales</taxon>
        <taxon>Selenastraceae</taxon>
        <taxon>Monoraphidium</taxon>
    </lineage>
</organism>
<accession>A0A0D2KR07</accession>
<dbReference type="KEGG" id="mng:MNEG_9944"/>
<dbReference type="Gene3D" id="3.30.420.150">
    <property type="entry name" value="Exopolyphosphatase. Domain 2"/>
    <property type="match status" value="1"/>
</dbReference>
<feature type="region of interest" description="Disordered" evidence="3">
    <location>
        <begin position="41"/>
        <end position="61"/>
    </location>
</feature>
<dbReference type="AlphaFoldDB" id="A0A0D2KR07"/>
<dbReference type="GO" id="GO:0017110">
    <property type="term" value="F:nucleoside diphosphate phosphatase activity"/>
    <property type="evidence" value="ECO:0007669"/>
    <property type="project" value="TreeGrafter"/>
</dbReference>
<proteinExistence type="inferred from homology"/>
<dbReference type="RefSeq" id="XP_013897038.1">
    <property type="nucleotide sequence ID" value="XM_014041584.1"/>
</dbReference>
<keyword evidence="5" id="KW-1185">Reference proteome</keyword>
<dbReference type="PANTHER" id="PTHR11782:SF83">
    <property type="entry name" value="GUANOSINE-DIPHOSPHATASE"/>
    <property type="match status" value="1"/>
</dbReference>
<reference evidence="4 5" key="1">
    <citation type="journal article" date="2013" name="BMC Genomics">
        <title>Reconstruction of the lipid metabolism for the microalga Monoraphidium neglectum from its genome sequence reveals characteristics suitable for biofuel production.</title>
        <authorList>
            <person name="Bogen C."/>
            <person name="Al-Dilaimi A."/>
            <person name="Albersmeier A."/>
            <person name="Wichmann J."/>
            <person name="Grundmann M."/>
            <person name="Rupp O."/>
            <person name="Lauersen K.J."/>
            <person name="Blifernez-Klassen O."/>
            <person name="Kalinowski J."/>
            <person name="Goesmann A."/>
            <person name="Mussgnug J.H."/>
            <person name="Kruse O."/>
        </authorList>
    </citation>
    <scope>NUCLEOTIDE SEQUENCE [LARGE SCALE GENOMIC DNA]</scope>
    <source>
        <strain evidence="4 5">SAG 48.87</strain>
    </source>
</reference>
<gene>
    <name evidence="4" type="ORF">MNEG_9944</name>
</gene>
<dbReference type="GO" id="GO:0016020">
    <property type="term" value="C:membrane"/>
    <property type="evidence" value="ECO:0007669"/>
    <property type="project" value="TreeGrafter"/>
</dbReference>
<evidence type="ECO:0000313" key="4">
    <source>
        <dbReference type="EMBL" id="KIY98018.1"/>
    </source>
</evidence>
<evidence type="ECO:0000256" key="2">
    <source>
        <dbReference type="ARBA" id="ARBA00022801"/>
    </source>
</evidence>
<dbReference type="GO" id="GO:0009134">
    <property type="term" value="P:nucleoside diphosphate catabolic process"/>
    <property type="evidence" value="ECO:0007669"/>
    <property type="project" value="TreeGrafter"/>
</dbReference>
<dbReference type="EMBL" id="KK102341">
    <property type="protein sequence ID" value="KIY98018.1"/>
    <property type="molecule type" value="Genomic_DNA"/>
</dbReference>
<sequence length="470" mass="50304">MKHGQIKVQQLQKLCRQSPRQATLLFLALAVLPARTVNTRAKGATAASLPPGARQSTSNNSGAGLPGRVVYSVVIDAGSTGSRVHVFRFKQDRRTRSLRLLGELFLPTHPGLSSFSGDPRAAALSLKPLMGAAVKAVPPDLRPATALTLRATAGLRLLPAAKADAVLREAFALPPAQARAAPAGSTTSVLVQDQTFDIYVHSYLGFGLMAARAALIVADRNATDHTHGCFAKGVRLNYTYNGRAYPLEEVVDLASFDRCEAAAMRAMNTSKCNYKEACSFNGVWRAKRASMQMVYYVSSFFWDRAVDVGIIKDAHAIDWATTPGVFKTYAEAVCALTPAQLLKKYGVADDLAPWLCADMSFLYTVLAKGLKLPDERRITLVRRMLYDGMEVSTSWALGLAINALSLLKDNGSAAAATYPAAAAKSLIRGAKAADKEALVTGGAGSELGLPRRLMQLRLLLGGPGLRQSVN</sequence>
<dbReference type="PANTHER" id="PTHR11782">
    <property type="entry name" value="ADENOSINE/GUANOSINE DIPHOSPHATASE"/>
    <property type="match status" value="1"/>
</dbReference>
<evidence type="ECO:0000313" key="5">
    <source>
        <dbReference type="Proteomes" id="UP000054498"/>
    </source>
</evidence>
<dbReference type="Pfam" id="PF01150">
    <property type="entry name" value="GDA1_CD39"/>
    <property type="match status" value="2"/>
</dbReference>
<dbReference type="GeneID" id="25742819"/>
<comment type="similarity">
    <text evidence="1">Belongs to the GDA1/CD39 NTPase family.</text>
</comment>